<dbReference type="SUPFAM" id="SSF56300">
    <property type="entry name" value="Metallo-dependent phosphatases"/>
    <property type="match status" value="1"/>
</dbReference>
<reference evidence="2 3" key="1">
    <citation type="submission" date="2024-02" db="EMBL/GenBank/DDBJ databases">
        <title>Genome and pathogenicity analysis of Helicobacter mastomyrinus isolated from mice.</title>
        <authorList>
            <person name="Zhu L."/>
        </authorList>
    </citation>
    <scope>NUCLEOTIDE SEQUENCE [LARGE SCALE GENOMIC DNA]</scope>
    <source>
        <strain evidence="2 3">Hm-17</strain>
    </source>
</reference>
<dbReference type="InterPro" id="IPR004843">
    <property type="entry name" value="Calcineurin-like_PHP"/>
</dbReference>
<proteinExistence type="predicted"/>
<dbReference type="EMBL" id="CP145316">
    <property type="protein sequence ID" value="XAM18624.1"/>
    <property type="molecule type" value="Genomic_DNA"/>
</dbReference>
<sequence>MKCPIDENIFLISDSHFGHKAVLEKEPSRLKSAKACGYDDFYTFHKDLWNAAVGKKDRILHLGDLYYPGGFSYLKELKGRKILVVGNNDVKRFEKLKELKKWNVQQGLNLCIPQGGEILQKLYDEFGKIFIKEDIYLNAIVQNIGKERIMFSHFPVFNRKVNDRFAKSRDVLDRLFILADCSLNIHGHIHSRDTNNSFCFNVSCEQLGFKPKRLSEILTLWRYKISI</sequence>
<feature type="domain" description="Calcineurin-like phosphoesterase" evidence="1">
    <location>
        <begin position="9"/>
        <end position="191"/>
    </location>
</feature>
<evidence type="ECO:0000313" key="2">
    <source>
        <dbReference type="EMBL" id="XAM18624.1"/>
    </source>
</evidence>
<accession>A0ABZ3F8A5</accession>
<evidence type="ECO:0000259" key="1">
    <source>
        <dbReference type="Pfam" id="PF00149"/>
    </source>
</evidence>
<evidence type="ECO:0000313" key="3">
    <source>
        <dbReference type="Proteomes" id="UP001434737"/>
    </source>
</evidence>
<gene>
    <name evidence="2" type="ORF">V3I05_02785</name>
</gene>
<dbReference type="Gene3D" id="3.60.21.10">
    <property type="match status" value="1"/>
</dbReference>
<dbReference type="Pfam" id="PF00149">
    <property type="entry name" value="Metallophos"/>
    <property type="match status" value="1"/>
</dbReference>
<dbReference type="RefSeq" id="WP_343353924.1">
    <property type="nucleotide sequence ID" value="NZ_CP145316.1"/>
</dbReference>
<protein>
    <submittedName>
        <fullName evidence="2">Metallophosphoesterase</fullName>
    </submittedName>
</protein>
<keyword evidence="3" id="KW-1185">Reference proteome</keyword>
<dbReference type="Proteomes" id="UP001434737">
    <property type="component" value="Chromosome"/>
</dbReference>
<organism evidence="2 3">
    <name type="scientific">Helicobacter mastomyrinus</name>
    <dbReference type="NCBI Taxonomy" id="287948"/>
    <lineage>
        <taxon>Bacteria</taxon>
        <taxon>Pseudomonadati</taxon>
        <taxon>Campylobacterota</taxon>
        <taxon>Epsilonproteobacteria</taxon>
        <taxon>Campylobacterales</taxon>
        <taxon>Helicobacteraceae</taxon>
        <taxon>Helicobacter</taxon>
    </lineage>
</organism>
<dbReference type="InterPro" id="IPR029052">
    <property type="entry name" value="Metallo-depent_PP-like"/>
</dbReference>
<name>A0ABZ3F8A5_9HELI</name>